<name>A0AAD6ZCX6_9AGAR</name>
<dbReference type="Pfam" id="PF14388">
    <property type="entry name" value="DUF4419"/>
    <property type="match status" value="2"/>
</dbReference>
<gene>
    <name evidence="1" type="ORF">DFH08DRAFT_714993</name>
</gene>
<comment type="caution">
    <text evidence="1">The sequence shown here is derived from an EMBL/GenBank/DDBJ whole genome shotgun (WGS) entry which is preliminary data.</text>
</comment>
<dbReference type="PANTHER" id="PTHR31252:SF11">
    <property type="entry name" value="DUF4419 DOMAIN-CONTAINING PROTEIN"/>
    <property type="match status" value="1"/>
</dbReference>
<evidence type="ECO:0000313" key="2">
    <source>
        <dbReference type="Proteomes" id="UP001218218"/>
    </source>
</evidence>
<keyword evidence="2" id="KW-1185">Reference proteome</keyword>
<evidence type="ECO:0000313" key="1">
    <source>
        <dbReference type="EMBL" id="KAJ7318097.1"/>
    </source>
</evidence>
<protein>
    <submittedName>
        <fullName evidence="1">Uncharacterized protein</fullName>
    </submittedName>
</protein>
<reference evidence="1" key="1">
    <citation type="submission" date="2023-03" db="EMBL/GenBank/DDBJ databases">
        <title>Massive genome expansion in bonnet fungi (Mycena s.s.) driven by repeated elements and novel gene families across ecological guilds.</title>
        <authorList>
            <consortium name="Lawrence Berkeley National Laboratory"/>
            <person name="Harder C.B."/>
            <person name="Miyauchi S."/>
            <person name="Viragh M."/>
            <person name="Kuo A."/>
            <person name="Thoen E."/>
            <person name="Andreopoulos B."/>
            <person name="Lu D."/>
            <person name="Skrede I."/>
            <person name="Drula E."/>
            <person name="Henrissat B."/>
            <person name="Morin E."/>
            <person name="Kohler A."/>
            <person name="Barry K."/>
            <person name="LaButti K."/>
            <person name="Morin E."/>
            <person name="Salamov A."/>
            <person name="Lipzen A."/>
            <person name="Mereny Z."/>
            <person name="Hegedus B."/>
            <person name="Baldrian P."/>
            <person name="Stursova M."/>
            <person name="Weitz H."/>
            <person name="Taylor A."/>
            <person name="Grigoriev I.V."/>
            <person name="Nagy L.G."/>
            <person name="Martin F."/>
            <person name="Kauserud H."/>
        </authorList>
    </citation>
    <scope>NUCLEOTIDE SEQUENCE</scope>
    <source>
        <strain evidence="1">CBHHK002</strain>
    </source>
</reference>
<accession>A0AAD6ZCX6</accession>
<sequence length="773" mass="85574">MLDASNPTSLDASPPTVPGEVKNVIPKPNGFVDTIASAYNQHHALVLRPDDVWIAILTQFNFFVNARAELLRANFVAHDGSKVLVVGRDTLDDFDLFALDMAGLIEKNVVDPALRKWALPAFSTTTPTDTAVGAMVLMATLRAYFEYIYCAITCGIPRVTLAGEKSDWEAIRARLEKLKEYGLETIAWYHLLVPVISRFVTAFDDPTAPSNITFWQNVVHYEPQGSGPDYYSGWITAFCVFSADGKWIGPALDKVGSLVSMSAARFWDVYGEKRSYEFTLDDTPFHTTEVNCVPASYAEVGVRLVSEGVDQECMITAGVVGTRVCSSNDKRLSASGHDDTVRPVVGWWLYHKDLLSCTHHLMPVSFNVASHIANPVRGVNPLSSRDVLAGCHPPGRSVGTMRGTSFSKEEQDLLLCAVKNVIPKPNGFVDTVASAYNQHHALVLRPDDVWIAILTQFNFFVNARAELLRANFVAHDGSKALVVERDTFDDFELFALDMAGLIEKNVVDPALRKWALPAFSTTTPTDTAVGAMVLMATLRAYFEYVYCAVCCGIPRVTLAGEKSDWEAIRARLEKLKEYGLETIAWYHLLVPVISRFVTAFDDPNAPSNITFWQNVVHYEPQGSGPDYYSGWITAFCVFSADGKWIGPALDKVGGLLTLILCSIWLIFLQDAGSRFMAPESMSAARFWDVYGEKRLYEFTLDDTPFHTTDVDCVPAGYAEVDVRLVSEGVDQECMITAGVVATRVCSSKDKRLSASGQDDTIRPVVGWWLYHKK</sequence>
<dbReference type="InterPro" id="IPR025533">
    <property type="entry name" value="DUF4419"/>
</dbReference>
<organism evidence="1 2">
    <name type="scientific">Mycena albidolilacea</name>
    <dbReference type="NCBI Taxonomy" id="1033008"/>
    <lineage>
        <taxon>Eukaryota</taxon>
        <taxon>Fungi</taxon>
        <taxon>Dikarya</taxon>
        <taxon>Basidiomycota</taxon>
        <taxon>Agaricomycotina</taxon>
        <taxon>Agaricomycetes</taxon>
        <taxon>Agaricomycetidae</taxon>
        <taxon>Agaricales</taxon>
        <taxon>Marasmiineae</taxon>
        <taxon>Mycenaceae</taxon>
        <taxon>Mycena</taxon>
    </lineage>
</organism>
<dbReference type="Proteomes" id="UP001218218">
    <property type="component" value="Unassembled WGS sequence"/>
</dbReference>
<dbReference type="PANTHER" id="PTHR31252">
    <property type="entry name" value="DUF4419 DOMAIN-CONTAINING PROTEIN"/>
    <property type="match status" value="1"/>
</dbReference>
<dbReference type="EMBL" id="JARIHO010000059">
    <property type="protein sequence ID" value="KAJ7318097.1"/>
    <property type="molecule type" value="Genomic_DNA"/>
</dbReference>
<proteinExistence type="predicted"/>
<dbReference type="AlphaFoldDB" id="A0AAD6ZCX6"/>